<dbReference type="EMBL" id="PQIB02000016">
    <property type="protein sequence ID" value="RLM61783.1"/>
    <property type="molecule type" value="Genomic_DNA"/>
</dbReference>
<dbReference type="PANTHER" id="PTHR34145:SF46">
    <property type="entry name" value="OS06G0716467 PROTEIN"/>
    <property type="match status" value="1"/>
</dbReference>
<dbReference type="AlphaFoldDB" id="A0A3L6PPL0"/>
<name>A0A3L6PPL0_PANMI</name>
<evidence type="ECO:0000313" key="1">
    <source>
        <dbReference type="EMBL" id="RLM61783.1"/>
    </source>
</evidence>
<keyword evidence="2" id="KW-1185">Reference proteome</keyword>
<evidence type="ECO:0008006" key="3">
    <source>
        <dbReference type="Google" id="ProtNLM"/>
    </source>
</evidence>
<dbReference type="OrthoDB" id="593164at2759"/>
<gene>
    <name evidence="1" type="ORF">C2845_PM14G02050</name>
</gene>
<comment type="caution">
    <text evidence="1">The sequence shown here is derived from an EMBL/GenBank/DDBJ whole genome shotgun (WGS) entry which is preliminary data.</text>
</comment>
<proteinExistence type="predicted"/>
<dbReference type="STRING" id="4540.A0A3L6PPL0"/>
<dbReference type="Proteomes" id="UP000275267">
    <property type="component" value="Unassembled WGS sequence"/>
</dbReference>
<sequence length="242" mass="27635">MKMVEFHVPNLSHFEYKGTAIPIMLHGCSRLQKATLNFYQTWLEEDNNKVLGHVFHGIPSVSSAKVLHVHANMYTNFPVWSSQVHTLITRPACMFLNLRHLTYEIINFTRDPNSHSGLLQLSQYLAFAPQLQTLELDVELLCGILEMGAVLEQATIQPMRFYVDEKRRDFSNFQDLSKFLQRNILLHAKMIKIPATIFMACFGRFGEDCSSSSKNSTIVEGLGPKLKQESQLRTAALDWTNS</sequence>
<reference evidence="2" key="1">
    <citation type="journal article" date="2019" name="Nat. Commun.">
        <title>The genome of broomcorn millet.</title>
        <authorList>
            <person name="Zou C."/>
            <person name="Miki D."/>
            <person name="Li D."/>
            <person name="Tang Q."/>
            <person name="Xiao L."/>
            <person name="Rajput S."/>
            <person name="Deng P."/>
            <person name="Jia W."/>
            <person name="Huang R."/>
            <person name="Zhang M."/>
            <person name="Sun Y."/>
            <person name="Hu J."/>
            <person name="Fu X."/>
            <person name="Schnable P.S."/>
            <person name="Li F."/>
            <person name="Zhang H."/>
            <person name="Feng B."/>
            <person name="Zhu X."/>
            <person name="Liu R."/>
            <person name="Schnable J.C."/>
            <person name="Zhu J.-K."/>
            <person name="Zhang H."/>
        </authorList>
    </citation>
    <scope>NUCLEOTIDE SEQUENCE [LARGE SCALE GENOMIC DNA]</scope>
</reference>
<protein>
    <recommendedName>
        <fullName evidence="3">FBD domain-containing protein</fullName>
    </recommendedName>
</protein>
<organism evidence="1 2">
    <name type="scientific">Panicum miliaceum</name>
    <name type="common">Proso millet</name>
    <name type="synonym">Broomcorn millet</name>
    <dbReference type="NCBI Taxonomy" id="4540"/>
    <lineage>
        <taxon>Eukaryota</taxon>
        <taxon>Viridiplantae</taxon>
        <taxon>Streptophyta</taxon>
        <taxon>Embryophyta</taxon>
        <taxon>Tracheophyta</taxon>
        <taxon>Spermatophyta</taxon>
        <taxon>Magnoliopsida</taxon>
        <taxon>Liliopsida</taxon>
        <taxon>Poales</taxon>
        <taxon>Poaceae</taxon>
        <taxon>PACMAD clade</taxon>
        <taxon>Panicoideae</taxon>
        <taxon>Panicodae</taxon>
        <taxon>Paniceae</taxon>
        <taxon>Panicinae</taxon>
        <taxon>Panicum</taxon>
        <taxon>Panicum sect. Panicum</taxon>
    </lineage>
</organism>
<dbReference type="PANTHER" id="PTHR34145">
    <property type="entry name" value="OS02G0105600 PROTEIN"/>
    <property type="match status" value="1"/>
</dbReference>
<accession>A0A3L6PPL0</accession>
<evidence type="ECO:0000313" key="2">
    <source>
        <dbReference type="Proteomes" id="UP000275267"/>
    </source>
</evidence>
<dbReference type="InterPro" id="IPR053772">
    <property type="entry name" value="At1g61320/At1g61330-like"/>
</dbReference>